<feature type="non-terminal residue" evidence="2">
    <location>
        <position position="64"/>
    </location>
</feature>
<organism evidence="2 3">
    <name type="scientific">Mucuna pruriens</name>
    <name type="common">Velvet bean</name>
    <name type="synonym">Dolichos pruriens</name>
    <dbReference type="NCBI Taxonomy" id="157652"/>
    <lineage>
        <taxon>Eukaryota</taxon>
        <taxon>Viridiplantae</taxon>
        <taxon>Streptophyta</taxon>
        <taxon>Embryophyta</taxon>
        <taxon>Tracheophyta</taxon>
        <taxon>Spermatophyta</taxon>
        <taxon>Magnoliopsida</taxon>
        <taxon>eudicotyledons</taxon>
        <taxon>Gunneridae</taxon>
        <taxon>Pentapetalae</taxon>
        <taxon>rosids</taxon>
        <taxon>fabids</taxon>
        <taxon>Fabales</taxon>
        <taxon>Fabaceae</taxon>
        <taxon>Papilionoideae</taxon>
        <taxon>50 kb inversion clade</taxon>
        <taxon>NPAAA clade</taxon>
        <taxon>indigoferoid/millettioid clade</taxon>
        <taxon>Phaseoleae</taxon>
        <taxon>Mucuna</taxon>
    </lineage>
</organism>
<name>A0A371I498_MUCPR</name>
<keyword evidence="3" id="KW-1185">Reference proteome</keyword>
<comment type="caution">
    <text evidence="2">The sequence shown here is derived from an EMBL/GenBank/DDBJ whole genome shotgun (WGS) entry which is preliminary data.</text>
</comment>
<feature type="non-terminal residue" evidence="2">
    <location>
        <position position="1"/>
    </location>
</feature>
<evidence type="ECO:0000313" key="3">
    <source>
        <dbReference type="Proteomes" id="UP000257109"/>
    </source>
</evidence>
<keyword evidence="1" id="KW-0812">Transmembrane</keyword>
<evidence type="ECO:0000256" key="1">
    <source>
        <dbReference type="SAM" id="Phobius"/>
    </source>
</evidence>
<proteinExistence type="predicted"/>
<dbReference type="AlphaFoldDB" id="A0A371I498"/>
<dbReference type="EMBL" id="QJKJ01000955">
    <property type="protein sequence ID" value="RDY09865.1"/>
    <property type="molecule type" value="Genomic_DNA"/>
</dbReference>
<gene>
    <name evidence="2" type="ORF">CR513_05706</name>
</gene>
<reference evidence="2" key="1">
    <citation type="submission" date="2018-05" db="EMBL/GenBank/DDBJ databases">
        <title>Draft genome of Mucuna pruriens seed.</title>
        <authorList>
            <person name="Nnadi N.E."/>
            <person name="Vos R."/>
            <person name="Hasami M.H."/>
            <person name="Devisetty U.K."/>
            <person name="Aguiy J.C."/>
        </authorList>
    </citation>
    <scope>NUCLEOTIDE SEQUENCE [LARGE SCALE GENOMIC DNA]</scope>
    <source>
        <strain evidence="2">JCA_2017</strain>
    </source>
</reference>
<dbReference type="Proteomes" id="UP000257109">
    <property type="component" value="Unassembled WGS sequence"/>
</dbReference>
<accession>A0A371I498</accession>
<sequence length="64" mass="7282">FIFTWFPAIPLVVWFAQSITSTVLTVIFKIPLSLGLYYLMSSSDSATLSNVKRTYKTRVTPCFI</sequence>
<keyword evidence="1" id="KW-1133">Transmembrane helix</keyword>
<feature type="transmembrane region" description="Helical" evidence="1">
    <location>
        <begin position="12"/>
        <end position="39"/>
    </location>
</feature>
<keyword evidence="1" id="KW-0472">Membrane</keyword>
<evidence type="ECO:0000313" key="2">
    <source>
        <dbReference type="EMBL" id="RDY09865.1"/>
    </source>
</evidence>
<protein>
    <submittedName>
        <fullName evidence="2">Uncharacterized protein</fullName>
    </submittedName>
</protein>